<reference evidence="3" key="1">
    <citation type="submission" date="2021-02" db="EMBL/GenBank/DDBJ databases">
        <title>Genome sequence Cadophora malorum strain M34.</title>
        <authorList>
            <person name="Stefanovic E."/>
            <person name="Vu D."/>
            <person name="Scully C."/>
            <person name="Dijksterhuis J."/>
            <person name="Roader J."/>
            <person name="Houbraken J."/>
        </authorList>
    </citation>
    <scope>NUCLEOTIDE SEQUENCE</scope>
    <source>
        <strain evidence="3">M34</strain>
    </source>
</reference>
<keyword evidence="2" id="KW-1133">Transmembrane helix</keyword>
<evidence type="ECO:0000313" key="3">
    <source>
        <dbReference type="EMBL" id="KAG4422188.1"/>
    </source>
</evidence>
<dbReference type="EMBL" id="JAFJYH010000053">
    <property type="protein sequence ID" value="KAG4422188.1"/>
    <property type="molecule type" value="Genomic_DNA"/>
</dbReference>
<evidence type="ECO:0000256" key="1">
    <source>
        <dbReference type="SAM" id="MobiDB-lite"/>
    </source>
</evidence>
<keyword evidence="2" id="KW-0812">Transmembrane</keyword>
<accession>A0A8H7WC95</accession>
<evidence type="ECO:0000256" key="2">
    <source>
        <dbReference type="SAM" id="Phobius"/>
    </source>
</evidence>
<dbReference type="AlphaFoldDB" id="A0A8H7WC95"/>
<dbReference type="Proteomes" id="UP000664132">
    <property type="component" value="Unassembled WGS sequence"/>
</dbReference>
<comment type="caution">
    <text evidence="3">The sequence shown here is derived from an EMBL/GenBank/DDBJ whole genome shotgun (WGS) entry which is preliminary data.</text>
</comment>
<evidence type="ECO:0000313" key="4">
    <source>
        <dbReference type="Proteomes" id="UP000664132"/>
    </source>
</evidence>
<feature type="compositionally biased region" description="Basic and acidic residues" evidence="1">
    <location>
        <begin position="152"/>
        <end position="164"/>
    </location>
</feature>
<proteinExistence type="predicted"/>
<feature type="region of interest" description="Disordered" evidence="1">
    <location>
        <begin position="114"/>
        <end position="183"/>
    </location>
</feature>
<feature type="transmembrane region" description="Helical" evidence="2">
    <location>
        <begin position="87"/>
        <end position="106"/>
    </location>
</feature>
<keyword evidence="2" id="KW-0472">Membrane</keyword>
<keyword evidence="4" id="KW-1185">Reference proteome</keyword>
<name>A0A8H7WC95_9HELO</name>
<protein>
    <submittedName>
        <fullName evidence="3">Uncharacterized protein</fullName>
    </submittedName>
</protein>
<sequence length="183" mass="20387">MNFDIRPLESVRYLRLIGQVESYNITSLTNVTGISMGASPEDFLEFDCKPAKKQMLQIHPGYEDFRVDHPLSFTCSGREPMKSDLPIGLGVGLGFLLILFIALMAYRIRRPKSRKTKAAKEQLPDYETEIENRRTGGGDVLPEYSPPVNGESVERASEERRLSDVTRQVEGPLGQQGEPGTGA</sequence>
<gene>
    <name evidence="3" type="ORF">IFR04_004694</name>
</gene>
<organism evidence="3 4">
    <name type="scientific">Cadophora malorum</name>
    <dbReference type="NCBI Taxonomy" id="108018"/>
    <lineage>
        <taxon>Eukaryota</taxon>
        <taxon>Fungi</taxon>
        <taxon>Dikarya</taxon>
        <taxon>Ascomycota</taxon>
        <taxon>Pezizomycotina</taxon>
        <taxon>Leotiomycetes</taxon>
        <taxon>Helotiales</taxon>
        <taxon>Ploettnerulaceae</taxon>
        <taxon>Cadophora</taxon>
    </lineage>
</organism>
<dbReference type="OrthoDB" id="10571176at2759"/>